<proteinExistence type="predicted"/>
<reference evidence="1 2" key="1">
    <citation type="journal article" date="2019" name="Sci. Rep.">
        <title>Orb-weaving spider Araneus ventricosus genome elucidates the spidroin gene catalogue.</title>
        <authorList>
            <person name="Kono N."/>
            <person name="Nakamura H."/>
            <person name="Ohtoshi R."/>
            <person name="Moran D.A.P."/>
            <person name="Shinohara A."/>
            <person name="Yoshida Y."/>
            <person name="Fujiwara M."/>
            <person name="Mori M."/>
            <person name="Tomita M."/>
            <person name="Arakawa K."/>
        </authorList>
    </citation>
    <scope>NUCLEOTIDE SEQUENCE [LARGE SCALE GENOMIC DNA]</scope>
</reference>
<protein>
    <submittedName>
        <fullName evidence="1">Uncharacterized protein</fullName>
    </submittedName>
</protein>
<organism evidence="1 2">
    <name type="scientific">Araneus ventricosus</name>
    <name type="common">Orbweaver spider</name>
    <name type="synonym">Epeira ventricosa</name>
    <dbReference type="NCBI Taxonomy" id="182803"/>
    <lineage>
        <taxon>Eukaryota</taxon>
        <taxon>Metazoa</taxon>
        <taxon>Ecdysozoa</taxon>
        <taxon>Arthropoda</taxon>
        <taxon>Chelicerata</taxon>
        <taxon>Arachnida</taxon>
        <taxon>Araneae</taxon>
        <taxon>Araneomorphae</taxon>
        <taxon>Entelegynae</taxon>
        <taxon>Araneoidea</taxon>
        <taxon>Araneidae</taxon>
        <taxon>Araneus</taxon>
    </lineage>
</organism>
<accession>A0A4Y2REM4</accession>
<comment type="caution">
    <text evidence="1">The sequence shown here is derived from an EMBL/GenBank/DDBJ whole genome shotgun (WGS) entry which is preliminary data.</text>
</comment>
<evidence type="ECO:0000313" key="2">
    <source>
        <dbReference type="Proteomes" id="UP000499080"/>
    </source>
</evidence>
<gene>
    <name evidence="1" type="ORF">AVEN_221541_1</name>
</gene>
<sequence>MATKHDLEILNSVFNPLLPIGECPYGDIVDEELKAFNIEEKTRLNMFRNNENGLSFIAAKRSIVVN</sequence>
<evidence type="ECO:0000313" key="1">
    <source>
        <dbReference type="EMBL" id="GBN74222.1"/>
    </source>
</evidence>
<dbReference type="AlphaFoldDB" id="A0A4Y2REM4"/>
<dbReference type="Proteomes" id="UP000499080">
    <property type="component" value="Unassembled WGS sequence"/>
</dbReference>
<dbReference type="OrthoDB" id="539634at2759"/>
<name>A0A4Y2REM4_ARAVE</name>
<keyword evidence="2" id="KW-1185">Reference proteome</keyword>
<dbReference type="EMBL" id="BGPR01016815">
    <property type="protein sequence ID" value="GBN74222.1"/>
    <property type="molecule type" value="Genomic_DNA"/>
</dbReference>